<feature type="domain" description="Integrase DNA-binding" evidence="1">
    <location>
        <begin position="25"/>
        <end position="80"/>
    </location>
</feature>
<evidence type="ECO:0000259" key="1">
    <source>
        <dbReference type="Pfam" id="PF13356"/>
    </source>
</evidence>
<dbReference type="EMBL" id="JABWSX010000001">
    <property type="protein sequence ID" value="NVL10260.1"/>
    <property type="molecule type" value="Genomic_DNA"/>
</dbReference>
<keyword evidence="4" id="KW-1185">Reference proteome</keyword>
<gene>
    <name evidence="3" type="ORF">HU230_31810</name>
    <name evidence="2" type="ORF">J4P68_25955</name>
</gene>
<dbReference type="InterPro" id="IPR025166">
    <property type="entry name" value="Integrase_DNA_bind_dom"/>
</dbReference>
<proteinExistence type="predicted"/>
<sequence>MAKMAFSDVGLRSISPPPKGQICYWDDKLPSFGFRVSQGGSKTFVLNRKNSLITIGRFPTISLSQARTEAKRLLAEFTLGKVRPQSITYSEAVTLLLEENAKARRRAPSLAIRACSTEPAPEFCTGR</sequence>
<protein>
    <submittedName>
        <fullName evidence="3">DUF4102 domain-containing protein</fullName>
    </submittedName>
</protein>
<dbReference type="RefSeq" id="WP_176533520.1">
    <property type="nucleotide sequence ID" value="NZ_CP088022.1"/>
</dbReference>
<evidence type="ECO:0000313" key="2">
    <source>
        <dbReference type="EMBL" id="MBO1432742.1"/>
    </source>
</evidence>
<dbReference type="InterPro" id="IPR038488">
    <property type="entry name" value="Integrase_DNA-bd_sf"/>
</dbReference>
<reference evidence="2" key="2">
    <citation type="journal article" date="2021" name="Int. J. Syst. Evol. Microbiol.">
        <title>Bradyrhizobium septentrionale sp. nov. (sv. septentrionale) and Bradyrhizobium quebecense sp. nov. (sv. septentrionale) associated with legumes native to Canada possess rearranged symbiosis genes and numerous insertion sequences.</title>
        <authorList>
            <person name="Bromfield E.S.P."/>
            <person name="Cloutier S."/>
        </authorList>
    </citation>
    <scope>NUCLEOTIDE SEQUENCE</scope>
    <source>
        <strain evidence="2">12S5</strain>
    </source>
</reference>
<evidence type="ECO:0000313" key="4">
    <source>
        <dbReference type="Proteomes" id="UP000692816"/>
    </source>
</evidence>
<comment type="caution">
    <text evidence="3">The sequence shown here is derived from an EMBL/GenBank/DDBJ whole genome shotgun (WGS) entry which is preliminary data.</text>
</comment>
<dbReference type="Gene3D" id="3.30.160.390">
    <property type="entry name" value="Integrase, DNA-binding domain"/>
    <property type="match status" value="1"/>
</dbReference>
<dbReference type="AlphaFoldDB" id="A0A939LI01"/>
<dbReference type="EMBL" id="JAGEPA010000001">
    <property type="protein sequence ID" value="MBO1432742.1"/>
    <property type="molecule type" value="Genomic_DNA"/>
</dbReference>
<name>A0A939LI01_9BRAD</name>
<dbReference type="Proteomes" id="UP000692816">
    <property type="component" value="Unassembled WGS sequence"/>
</dbReference>
<reference evidence="3" key="1">
    <citation type="submission" date="2020-06" db="EMBL/GenBank/DDBJ databases">
        <title>Whole Genome Sequence of Bradyrhizobium sp. Strain 66S1MB.</title>
        <authorList>
            <person name="Bromfield E."/>
            <person name="Cloutier S."/>
        </authorList>
    </citation>
    <scope>NUCLEOTIDE SEQUENCE</scope>
    <source>
        <strain evidence="3">66S1MB</strain>
    </source>
</reference>
<dbReference type="Pfam" id="PF13356">
    <property type="entry name" value="Arm-DNA-bind_3"/>
    <property type="match status" value="1"/>
</dbReference>
<evidence type="ECO:0000313" key="3">
    <source>
        <dbReference type="EMBL" id="NVL10260.1"/>
    </source>
</evidence>
<accession>A0A939LI01</accession>
<organism evidence="3">
    <name type="scientific">Bradyrhizobium quebecense</name>
    <dbReference type="NCBI Taxonomy" id="2748629"/>
    <lineage>
        <taxon>Bacteria</taxon>
        <taxon>Pseudomonadati</taxon>
        <taxon>Pseudomonadota</taxon>
        <taxon>Alphaproteobacteria</taxon>
        <taxon>Hyphomicrobiales</taxon>
        <taxon>Nitrobacteraceae</taxon>
        <taxon>Bradyrhizobium</taxon>
    </lineage>
</organism>